<dbReference type="InterPro" id="IPR012309">
    <property type="entry name" value="DNA_ligase_ATP-dep_C"/>
</dbReference>
<evidence type="ECO:0000313" key="4">
    <source>
        <dbReference type="Proteomes" id="UP000533641"/>
    </source>
</evidence>
<evidence type="ECO:0000256" key="1">
    <source>
        <dbReference type="ARBA" id="ARBA00012727"/>
    </source>
</evidence>
<accession>A0A7W6RKX7</accession>
<dbReference type="EMBL" id="JACIGM010000003">
    <property type="protein sequence ID" value="MBB4274184.1"/>
    <property type="molecule type" value="Genomic_DNA"/>
</dbReference>
<protein>
    <recommendedName>
        <fullName evidence="1">DNA ligase (ATP)</fullName>
        <ecNumber evidence="1">6.5.1.1</ecNumber>
    </recommendedName>
</protein>
<dbReference type="GO" id="GO:0006281">
    <property type="term" value="P:DNA repair"/>
    <property type="evidence" value="ECO:0007669"/>
    <property type="project" value="InterPro"/>
</dbReference>
<evidence type="ECO:0000313" key="3">
    <source>
        <dbReference type="EMBL" id="MBB4274184.1"/>
    </source>
</evidence>
<dbReference type="Gene3D" id="2.40.50.140">
    <property type="entry name" value="Nucleic acid-binding proteins"/>
    <property type="match status" value="1"/>
</dbReference>
<sequence>MKKPSVEYSGRRKYIWVKPTQVAEVEYRAWTHDGKLRQSSYKGLREADENSEIYQIE</sequence>
<dbReference type="GO" id="GO:0003910">
    <property type="term" value="F:DNA ligase (ATP) activity"/>
    <property type="evidence" value="ECO:0007669"/>
    <property type="project" value="UniProtKB-EC"/>
</dbReference>
<dbReference type="InterPro" id="IPR012340">
    <property type="entry name" value="NA-bd_OB-fold"/>
</dbReference>
<dbReference type="AlphaFoldDB" id="A0A7W6RKX7"/>
<name>A0A7W6RKX7_9HYPH</name>
<gene>
    <name evidence="3" type="ORF">GGE12_001939</name>
</gene>
<dbReference type="SUPFAM" id="SSF50249">
    <property type="entry name" value="Nucleic acid-binding proteins"/>
    <property type="match status" value="1"/>
</dbReference>
<dbReference type="Proteomes" id="UP000533641">
    <property type="component" value="Unassembled WGS sequence"/>
</dbReference>
<feature type="domain" description="DNA ligase ATP-dependent C-terminal" evidence="2">
    <location>
        <begin position="10"/>
        <end position="46"/>
    </location>
</feature>
<dbReference type="GO" id="GO:0006310">
    <property type="term" value="P:DNA recombination"/>
    <property type="evidence" value="ECO:0007669"/>
    <property type="project" value="InterPro"/>
</dbReference>
<proteinExistence type="predicted"/>
<dbReference type="EC" id="6.5.1.1" evidence="1"/>
<evidence type="ECO:0000259" key="2">
    <source>
        <dbReference type="Pfam" id="PF04679"/>
    </source>
</evidence>
<keyword evidence="3" id="KW-0436">Ligase</keyword>
<organism evidence="3 4">
    <name type="scientific">Rhizobium mongolense</name>
    <dbReference type="NCBI Taxonomy" id="57676"/>
    <lineage>
        <taxon>Bacteria</taxon>
        <taxon>Pseudomonadati</taxon>
        <taxon>Pseudomonadota</taxon>
        <taxon>Alphaproteobacteria</taxon>
        <taxon>Hyphomicrobiales</taxon>
        <taxon>Rhizobiaceae</taxon>
        <taxon>Rhizobium/Agrobacterium group</taxon>
        <taxon>Rhizobium</taxon>
    </lineage>
</organism>
<comment type="caution">
    <text evidence="3">The sequence shown here is derived from an EMBL/GenBank/DDBJ whole genome shotgun (WGS) entry which is preliminary data.</text>
</comment>
<dbReference type="Pfam" id="PF04679">
    <property type="entry name" value="DNA_ligase_A_C"/>
    <property type="match status" value="1"/>
</dbReference>
<reference evidence="3 4" key="1">
    <citation type="submission" date="2020-08" db="EMBL/GenBank/DDBJ databases">
        <title>Genomic Encyclopedia of Type Strains, Phase IV (KMG-V): Genome sequencing to study the core and pangenomes of soil and plant-associated prokaryotes.</title>
        <authorList>
            <person name="Whitman W."/>
        </authorList>
    </citation>
    <scope>NUCLEOTIDE SEQUENCE [LARGE SCALE GENOMIC DNA]</scope>
    <source>
        <strain evidence="3 4">SEMIA 402</strain>
    </source>
</reference>